<keyword evidence="2" id="KW-0238">DNA-binding</keyword>
<dbReference type="Gene3D" id="1.10.10.10">
    <property type="entry name" value="Winged helix-like DNA-binding domain superfamily/Winged helix DNA-binding domain"/>
    <property type="match status" value="1"/>
</dbReference>
<name>A0ABS2HLS6_9VIBR</name>
<dbReference type="Gene3D" id="3.40.50.2300">
    <property type="match status" value="1"/>
</dbReference>
<accession>A0ABS2HLS6</accession>
<comment type="caution">
    <text evidence="5">The sequence shown here is derived from an EMBL/GenBank/DDBJ whole genome shotgun (WGS) entry which is preliminary data.</text>
</comment>
<keyword evidence="3" id="KW-0804">Transcription</keyword>
<dbReference type="InterPro" id="IPR000792">
    <property type="entry name" value="Tscrpt_reg_LuxR_C"/>
</dbReference>
<dbReference type="PANTHER" id="PTHR44688">
    <property type="entry name" value="DNA-BINDING TRANSCRIPTIONAL ACTIVATOR DEVR_DOSR"/>
    <property type="match status" value="1"/>
</dbReference>
<dbReference type="CDD" id="cd06170">
    <property type="entry name" value="LuxR_C_like"/>
    <property type="match status" value="1"/>
</dbReference>
<dbReference type="PANTHER" id="PTHR44688:SF16">
    <property type="entry name" value="DNA-BINDING TRANSCRIPTIONAL ACTIVATOR DEVR_DOSR"/>
    <property type="match status" value="1"/>
</dbReference>
<dbReference type="SUPFAM" id="SSF46894">
    <property type="entry name" value="C-terminal effector domain of the bipartite response regulators"/>
    <property type="match status" value="1"/>
</dbReference>
<evidence type="ECO:0000313" key="6">
    <source>
        <dbReference type="Proteomes" id="UP000809621"/>
    </source>
</evidence>
<reference evidence="5 6" key="1">
    <citation type="submission" date="2021-02" db="EMBL/GenBank/DDBJ databases">
        <authorList>
            <person name="Park J.-S."/>
        </authorList>
    </citation>
    <scope>NUCLEOTIDE SEQUENCE [LARGE SCALE GENOMIC DNA]</scope>
    <source>
        <strain evidence="5 6">188UL20-2</strain>
    </source>
</reference>
<keyword evidence="6" id="KW-1185">Reference proteome</keyword>
<evidence type="ECO:0000256" key="1">
    <source>
        <dbReference type="ARBA" id="ARBA00023015"/>
    </source>
</evidence>
<dbReference type="SMART" id="SM00421">
    <property type="entry name" value="HTH_LUXR"/>
    <property type="match status" value="1"/>
</dbReference>
<organism evidence="5 6">
    <name type="scientific">Vibrio ulleungensis</name>
    <dbReference type="NCBI Taxonomy" id="2807619"/>
    <lineage>
        <taxon>Bacteria</taxon>
        <taxon>Pseudomonadati</taxon>
        <taxon>Pseudomonadota</taxon>
        <taxon>Gammaproteobacteria</taxon>
        <taxon>Vibrionales</taxon>
        <taxon>Vibrionaceae</taxon>
        <taxon>Vibrio</taxon>
    </lineage>
</organism>
<dbReference type="PROSITE" id="PS50043">
    <property type="entry name" value="HTH_LUXR_2"/>
    <property type="match status" value="1"/>
</dbReference>
<dbReference type="EMBL" id="JAFEUM010000011">
    <property type="protein sequence ID" value="MBM7038445.1"/>
    <property type="molecule type" value="Genomic_DNA"/>
</dbReference>
<evidence type="ECO:0000256" key="3">
    <source>
        <dbReference type="ARBA" id="ARBA00023163"/>
    </source>
</evidence>
<evidence type="ECO:0000259" key="4">
    <source>
        <dbReference type="PROSITE" id="PS50043"/>
    </source>
</evidence>
<proteinExistence type="predicted"/>
<feature type="domain" description="HTH luxR-type" evidence="4">
    <location>
        <begin position="141"/>
        <end position="206"/>
    </location>
</feature>
<sequence length="213" mass="24182">MSEWQVIIANHIGLESQLIQKELASIPDVHCLILEPEVLPHLEFKPGTCLIIDHAALTDAETVLWLALQSGNLHVVLHNLDDNHLSLEYYQWQCLKGTLSKDAPVEHLRSCVTTILNGGMWLPRLGLESILYHYRQPSNAHGAWKLNLTKREKQILDRITAGESNKEIADDLFLAVSTVKTHVYKLYKKMEVNNRHQAISKVRSAARANIKML</sequence>
<dbReference type="InterPro" id="IPR016032">
    <property type="entry name" value="Sig_transdc_resp-reg_C-effctor"/>
</dbReference>
<protein>
    <submittedName>
        <fullName evidence="5">Response regulator transcription factor</fullName>
    </submittedName>
</protein>
<dbReference type="RefSeq" id="WP_205159894.1">
    <property type="nucleotide sequence ID" value="NZ_JAFEUM010000011.1"/>
</dbReference>
<gene>
    <name evidence="5" type="ORF">JQC93_18855</name>
</gene>
<keyword evidence="1" id="KW-0805">Transcription regulation</keyword>
<dbReference type="PRINTS" id="PR00038">
    <property type="entry name" value="HTHLUXR"/>
</dbReference>
<evidence type="ECO:0000256" key="2">
    <source>
        <dbReference type="ARBA" id="ARBA00023125"/>
    </source>
</evidence>
<dbReference type="Pfam" id="PF00196">
    <property type="entry name" value="GerE"/>
    <property type="match status" value="1"/>
</dbReference>
<evidence type="ECO:0000313" key="5">
    <source>
        <dbReference type="EMBL" id="MBM7038445.1"/>
    </source>
</evidence>
<dbReference type="Proteomes" id="UP000809621">
    <property type="component" value="Unassembled WGS sequence"/>
</dbReference>
<dbReference type="InterPro" id="IPR036388">
    <property type="entry name" value="WH-like_DNA-bd_sf"/>
</dbReference>